<gene>
    <name evidence="4" type="ORF">A3H68_03020</name>
</gene>
<feature type="domain" description="Calcineurin-like phosphoesterase" evidence="3">
    <location>
        <begin position="46"/>
        <end position="233"/>
    </location>
</feature>
<dbReference type="AlphaFoldDB" id="A0A1G2NZ57"/>
<keyword evidence="2" id="KW-0472">Membrane</keyword>
<keyword evidence="2" id="KW-1133">Transmembrane helix</keyword>
<name>A0A1G2NZ57_9BACT</name>
<organism evidence="4 5">
    <name type="scientific">Candidatus Taylorbacteria bacterium RIFCSPLOWO2_02_FULL_46_40</name>
    <dbReference type="NCBI Taxonomy" id="1802329"/>
    <lineage>
        <taxon>Bacteria</taxon>
        <taxon>Candidatus Tayloriibacteriota</taxon>
    </lineage>
</organism>
<comment type="caution">
    <text evidence="4">The sequence shown here is derived from an EMBL/GenBank/DDBJ whole genome shotgun (WGS) entry which is preliminary data.</text>
</comment>
<dbReference type="SUPFAM" id="SSF56300">
    <property type="entry name" value="Metallo-dependent phosphatases"/>
    <property type="match status" value="1"/>
</dbReference>
<proteinExistence type="predicted"/>
<feature type="transmembrane region" description="Helical" evidence="2">
    <location>
        <begin position="7"/>
        <end position="26"/>
    </location>
</feature>
<dbReference type="Pfam" id="PF00149">
    <property type="entry name" value="Metallophos"/>
    <property type="match status" value="1"/>
</dbReference>
<reference evidence="4 5" key="1">
    <citation type="journal article" date="2016" name="Nat. Commun.">
        <title>Thousands of microbial genomes shed light on interconnected biogeochemical processes in an aquifer system.</title>
        <authorList>
            <person name="Anantharaman K."/>
            <person name="Brown C.T."/>
            <person name="Hug L.A."/>
            <person name="Sharon I."/>
            <person name="Castelle C.J."/>
            <person name="Probst A.J."/>
            <person name="Thomas B.C."/>
            <person name="Singh A."/>
            <person name="Wilkins M.J."/>
            <person name="Karaoz U."/>
            <person name="Brodie E.L."/>
            <person name="Williams K.H."/>
            <person name="Hubbard S.S."/>
            <person name="Banfield J.F."/>
        </authorList>
    </citation>
    <scope>NUCLEOTIDE SEQUENCE [LARGE SCALE GENOMIC DNA]</scope>
</reference>
<evidence type="ECO:0000313" key="5">
    <source>
        <dbReference type="Proteomes" id="UP000176429"/>
    </source>
</evidence>
<evidence type="ECO:0000259" key="3">
    <source>
        <dbReference type="Pfam" id="PF00149"/>
    </source>
</evidence>
<evidence type="ECO:0000256" key="1">
    <source>
        <dbReference type="ARBA" id="ARBA00022729"/>
    </source>
</evidence>
<keyword evidence="2" id="KW-0812">Transmembrane</keyword>
<dbReference type="InterPro" id="IPR039331">
    <property type="entry name" value="PAPs-like"/>
</dbReference>
<sequence>MSKKRNIIILSAVVLAAAVGLISIFFSDIRLFSKDKESFTFTAAGDYGYNTNTDRVLNKIGEIGPDFHLTTGDMNYMKVGDEEEWCAYVKERVGADLPFELLSGNHESDGQNGLIDNFVKCLPNKIEGVSGEYGKQYFFDYPSEDPFARFILISPTLKFQSGERYDYSPGSKRFGWLQSAVEGAKQKRMSWVIVVSHKDCFSPGRNDCVVGSELMNYLISNVDIILQSHSHIYARSKPLKCVVAGSRGMVWDENCVAKNELESVMKKGNGAIAFSVGTGGQSVREVDTNSEIVNYLAKYMGSNVSPSFGVLKFEVARDQIRGEYVSAVGSFFDSFVINN</sequence>
<evidence type="ECO:0000313" key="4">
    <source>
        <dbReference type="EMBL" id="OHA40652.1"/>
    </source>
</evidence>
<dbReference type="InterPro" id="IPR004843">
    <property type="entry name" value="Calcineurin-like_PHP"/>
</dbReference>
<dbReference type="InterPro" id="IPR029052">
    <property type="entry name" value="Metallo-depent_PP-like"/>
</dbReference>
<evidence type="ECO:0000256" key="2">
    <source>
        <dbReference type="SAM" id="Phobius"/>
    </source>
</evidence>
<dbReference type="Gene3D" id="3.60.21.10">
    <property type="match status" value="1"/>
</dbReference>
<dbReference type="EMBL" id="MHSH01000047">
    <property type="protein sequence ID" value="OHA40652.1"/>
    <property type="molecule type" value="Genomic_DNA"/>
</dbReference>
<protein>
    <recommendedName>
        <fullName evidence="3">Calcineurin-like phosphoesterase domain-containing protein</fullName>
    </recommendedName>
</protein>
<dbReference type="Proteomes" id="UP000176429">
    <property type="component" value="Unassembled WGS sequence"/>
</dbReference>
<dbReference type="GO" id="GO:0003993">
    <property type="term" value="F:acid phosphatase activity"/>
    <property type="evidence" value="ECO:0007669"/>
    <property type="project" value="InterPro"/>
</dbReference>
<accession>A0A1G2NZ57</accession>
<keyword evidence="1" id="KW-0732">Signal</keyword>
<dbReference type="PANTHER" id="PTHR22953:SF153">
    <property type="entry name" value="PURPLE ACID PHOSPHATASE"/>
    <property type="match status" value="1"/>
</dbReference>
<dbReference type="PANTHER" id="PTHR22953">
    <property type="entry name" value="ACID PHOSPHATASE RELATED"/>
    <property type="match status" value="1"/>
</dbReference>